<gene>
    <name evidence="2" type="ORF">DWW10_08495</name>
</gene>
<name>A0A412YDZ2_9BACE</name>
<feature type="transmembrane region" description="Helical" evidence="1">
    <location>
        <begin position="335"/>
        <end position="353"/>
    </location>
</feature>
<dbReference type="RefSeq" id="WP_022394185.1">
    <property type="nucleotide sequence ID" value="NZ_QRZF01000004.1"/>
</dbReference>
<dbReference type="Gene3D" id="3.30.70.1430">
    <property type="entry name" value="Multidrug efflux transporter AcrB pore domain"/>
    <property type="match status" value="2"/>
</dbReference>
<dbReference type="SUPFAM" id="SSF82693">
    <property type="entry name" value="Multidrug efflux transporter AcrB pore domain, PN1, PN2, PC1 and PC2 subdomains"/>
    <property type="match status" value="2"/>
</dbReference>
<dbReference type="GO" id="GO:0042910">
    <property type="term" value="F:xenobiotic transmembrane transporter activity"/>
    <property type="evidence" value="ECO:0007669"/>
    <property type="project" value="TreeGrafter"/>
</dbReference>
<keyword evidence="1" id="KW-0472">Membrane</keyword>
<dbReference type="PANTHER" id="PTHR32063">
    <property type="match status" value="1"/>
</dbReference>
<organism evidence="2 3">
    <name type="scientific">Bacteroides intestinalis</name>
    <dbReference type="NCBI Taxonomy" id="329854"/>
    <lineage>
        <taxon>Bacteria</taxon>
        <taxon>Pseudomonadati</taxon>
        <taxon>Bacteroidota</taxon>
        <taxon>Bacteroidia</taxon>
        <taxon>Bacteroidales</taxon>
        <taxon>Bacteroidaceae</taxon>
        <taxon>Bacteroides</taxon>
    </lineage>
</organism>
<proteinExistence type="predicted"/>
<keyword evidence="1" id="KW-0812">Transmembrane</keyword>
<dbReference type="Pfam" id="PF00873">
    <property type="entry name" value="ACR_tran"/>
    <property type="match status" value="2"/>
</dbReference>
<feature type="transmembrane region" description="Helical" evidence="1">
    <location>
        <begin position="1039"/>
        <end position="1068"/>
    </location>
</feature>
<dbReference type="Gene3D" id="1.20.1640.10">
    <property type="entry name" value="Multidrug efflux transporter AcrB transmembrane domain"/>
    <property type="match status" value="3"/>
</dbReference>
<feature type="transmembrane region" description="Helical" evidence="1">
    <location>
        <begin position="360"/>
        <end position="381"/>
    </location>
</feature>
<dbReference type="GO" id="GO:0005886">
    <property type="term" value="C:plasma membrane"/>
    <property type="evidence" value="ECO:0007669"/>
    <property type="project" value="TreeGrafter"/>
</dbReference>
<dbReference type="SUPFAM" id="SSF82714">
    <property type="entry name" value="Multidrug efflux transporter AcrB TolC docking domain, DN and DC subdomains"/>
    <property type="match status" value="1"/>
</dbReference>
<dbReference type="Gene3D" id="3.30.70.1320">
    <property type="entry name" value="Multidrug efflux transporter AcrB pore domain like"/>
    <property type="match status" value="1"/>
</dbReference>
<dbReference type="InterPro" id="IPR001036">
    <property type="entry name" value="Acrflvin-R"/>
</dbReference>
<dbReference type="EMBL" id="QRZF01000004">
    <property type="protein sequence ID" value="RGV55554.1"/>
    <property type="molecule type" value="Genomic_DNA"/>
</dbReference>
<dbReference type="Proteomes" id="UP000283850">
    <property type="component" value="Unassembled WGS sequence"/>
</dbReference>
<feature type="transmembrane region" description="Helical" evidence="1">
    <location>
        <begin position="535"/>
        <end position="555"/>
    </location>
</feature>
<evidence type="ECO:0000313" key="2">
    <source>
        <dbReference type="EMBL" id="RGV55554.1"/>
    </source>
</evidence>
<evidence type="ECO:0000313" key="3">
    <source>
        <dbReference type="Proteomes" id="UP000283850"/>
    </source>
</evidence>
<feature type="transmembrane region" description="Helical" evidence="1">
    <location>
        <begin position="1009"/>
        <end position="1033"/>
    </location>
</feature>
<feature type="transmembrane region" description="Helical" evidence="1">
    <location>
        <begin position="940"/>
        <end position="960"/>
    </location>
</feature>
<dbReference type="PRINTS" id="PR00702">
    <property type="entry name" value="ACRIFLAVINRP"/>
</dbReference>
<protein>
    <submittedName>
        <fullName evidence="2">AcrB/AcrD/AcrF family protein</fullName>
    </submittedName>
</protein>
<sequence length="1081" mass="124176">MQRLSPFTLIVTFVYLALVGLALVPMLPVKLNPSRTLPGFTVRFSMPGTSSRVVEMEATSKLESMLARIKGVKAMYSTSGNGYGYITVDLDKHADVDAVRFEASTIIRQTWSQLPSGVSYPYIDMKVPDENASRPFLSFTLNAPSTPILIQQYAEEHIKPRLAQLRGIYKIDLSGATPMEWRLEYDSEQLRILGVSISDIRQAIQLHYNKEFLGTHNMDTPEGKQWIRLVLVPDGVSGQFDPSDITVTASDGKIIHLDELVKVAHVEEEPQSYYRINGLNSIYMSITAVETANQLQLSNEVMAEMEDIRLTLPPGYEVHTSYDATEYIREELNKIYFRTGLTVLILLVFVWIITLNLKYLLLIVTSLAINIAVAVIFYYMFGLEMQLYSLAGITVSLNLVIDSTIVMTDHILHRRNLKAFMSVLAATLTTMGALVIIFFLDEKIRLNLQDFAAVVIINLAVSLFVALFFVPAMIEKIGLVKKSSNKTSRHKNRRMLFRPYQWLQNAKQWMRRHIRIRRLTVYFTHFYQVLIRFLLRWRVAVCIVLLLGFGLPVFLLPEKLEGEGKWEERYNKTLGSSTYKEKVKPIVDKALGGSLRLFVQKVYEGSYFSRNEEVVLYANANLPNGSTLEQMNTLVKRVETYLSGFKEIKQFHTSVYNARRGNIQIYFKKEYQHSGFPYTLKANLIGKVSELGGGSWDVYGLQDQGFSNDVRESAGSYRIKMYGYNYDELYAWADKLKEVLLSHRRIKEVFIKSEFSWWKDDYQEFYFNLNKERMAQEEIDAQHLFAAIQPIFGKNMQVGSVMTESGTESVKLSSRQSRDYDVWAMQFFPYGADDGKHYKLSELATVEKGQMPQQIAKENQQYRLCLQYEYIGSYEQGNKIQKRDLEEFNKLLPMGYTAESDSQSWAWNKKDNKQYLLLLVVIAIIFFTTSVLFNSLKQPLAIIFVIPVSYIGVFLTFYWFRLNFDQGGFASFVLLCGITVNASIYILNEYNSIRRRFPRLSMLRAYTKAWNAKILPIFLTVVSTILGFIPFMVGTDKEAFWFPLASGTIGGLIMSIIGIFFFLPVFCLPRKKILKSKLHKV</sequence>
<feature type="transmembrane region" description="Helical" evidence="1">
    <location>
        <begin position="451"/>
        <end position="474"/>
    </location>
</feature>
<feature type="transmembrane region" description="Helical" evidence="1">
    <location>
        <begin position="419"/>
        <end position="439"/>
    </location>
</feature>
<dbReference type="Gene3D" id="3.30.70.1440">
    <property type="entry name" value="Multidrug efflux transporter AcrB pore domain"/>
    <property type="match status" value="1"/>
</dbReference>
<dbReference type="Gene3D" id="3.30.2090.10">
    <property type="entry name" value="Multidrug efflux transporter AcrB TolC docking domain, DN and DC subdomains"/>
    <property type="match status" value="2"/>
</dbReference>
<feature type="transmembrane region" description="Helical" evidence="1">
    <location>
        <begin position="915"/>
        <end position="933"/>
    </location>
</feature>
<dbReference type="SUPFAM" id="SSF82866">
    <property type="entry name" value="Multidrug efflux transporter AcrB transmembrane domain"/>
    <property type="match status" value="2"/>
</dbReference>
<evidence type="ECO:0000256" key="1">
    <source>
        <dbReference type="SAM" id="Phobius"/>
    </source>
</evidence>
<dbReference type="AlphaFoldDB" id="A0A412YDZ2"/>
<dbReference type="PANTHER" id="PTHR32063:SF0">
    <property type="entry name" value="SWARMING MOTILITY PROTEIN SWRC"/>
    <property type="match status" value="1"/>
</dbReference>
<feature type="transmembrane region" description="Helical" evidence="1">
    <location>
        <begin position="966"/>
        <end position="988"/>
    </location>
</feature>
<feature type="transmembrane region" description="Helical" evidence="1">
    <location>
        <begin position="387"/>
        <end position="407"/>
    </location>
</feature>
<feature type="transmembrane region" description="Helical" evidence="1">
    <location>
        <begin position="7"/>
        <end position="27"/>
    </location>
</feature>
<comment type="caution">
    <text evidence="2">The sequence shown here is derived from an EMBL/GenBank/DDBJ whole genome shotgun (WGS) entry which is preliminary data.</text>
</comment>
<dbReference type="InterPro" id="IPR027463">
    <property type="entry name" value="AcrB_DN_DC_subdom"/>
</dbReference>
<accession>A0A412YDZ2</accession>
<reference evidence="2 3" key="1">
    <citation type="submission" date="2018-08" db="EMBL/GenBank/DDBJ databases">
        <title>A genome reference for cultivated species of the human gut microbiota.</title>
        <authorList>
            <person name="Zou Y."/>
            <person name="Xue W."/>
            <person name="Luo G."/>
        </authorList>
    </citation>
    <scope>NUCLEOTIDE SEQUENCE [LARGE SCALE GENOMIC DNA]</scope>
    <source>
        <strain evidence="2 3">AF14-32</strain>
    </source>
</reference>
<keyword evidence="1" id="KW-1133">Transmembrane helix</keyword>